<dbReference type="PANTHER" id="PTHR34700">
    <property type="entry name" value="POTASSIUM BINDING PROTEIN KBP"/>
    <property type="match status" value="1"/>
</dbReference>
<proteinExistence type="predicted"/>
<evidence type="ECO:0000256" key="1">
    <source>
        <dbReference type="SAM" id="SignalP"/>
    </source>
</evidence>
<dbReference type="InterPro" id="IPR052196">
    <property type="entry name" value="Bact_Kbp"/>
</dbReference>
<dbReference type="SUPFAM" id="SSF54106">
    <property type="entry name" value="LysM domain"/>
    <property type="match status" value="1"/>
</dbReference>
<feature type="signal peptide" evidence="1">
    <location>
        <begin position="1"/>
        <end position="19"/>
    </location>
</feature>
<evidence type="ECO:0000313" key="3">
    <source>
        <dbReference type="EMBL" id="MBF1163414.1"/>
    </source>
</evidence>
<dbReference type="SMART" id="SM00257">
    <property type="entry name" value="LysM"/>
    <property type="match status" value="1"/>
</dbReference>
<sequence length="344" mass="37621">MVRIISALILAVTAVCASAADPLQLVDNPPDRHVVVKGDTLWDISGKFLKHPWRWPEIWQMNRDQIKNPHLIYPGDVVLLDMSSGSPRLRLGKKVDSGGPGKLQPTVYSTPVQQVIPSIPANAIEPFISQPLVIEDSELDTGVKIVAMQEDRMLVGTGDTFYASGIPDTSVEKWHIFRKGKPLKDPATGKVLAYEAFFLGNAKLVKPGEPALLRISLAKEEIARGDRLVPAPEPQIISYVPHRPEQEISARVLGIYGGLREGGANSVVALNVGKKDAMEIGHVVALYRKRVSLDVDESGRRTETPVPDERYGLAFVFRVFDGISYALVVESSKAVIVGDTARNP</sequence>
<dbReference type="Gene3D" id="3.10.350.10">
    <property type="entry name" value="LysM domain"/>
    <property type="match status" value="1"/>
</dbReference>
<dbReference type="Proteomes" id="UP000718593">
    <property type="component" value="Unassembled WGS sequence"/>
</dbReference>
<dbReference type="CDD" id="cd00118">
    <property type="entry name" value="LysM"/>
    <property type="match status" value="1"/>
</dbReference>
<organism evidence="3 4">
    <name type="scientific">Dechloromonas agitata</name>
    <dbReference type="NCBI Taxonomy" id="73030"/>
    <lineage>
        <taxon>Bacteria</taxon>
        <taxon>Pseudomonadati</taxon>
        <taxon>Pseudomonadota</taxon>
        <taxon>Betaproteobacteria</taxon>
        <taxon>Rhodocyclales</taxon>
        <taxon>Azonexaceae</taxon>
        <taxon>Dechloromonas</taxon>
    </lineage>
</organism>
<dbReference type="PANTHER" id="PTHR34700:SF4">
    <property type="entry name" value="PHAGE-LIKE ELEMENT PBSX PROTEIN XKDP"/>
    <property type="match status" value="1"/>
</dbReference>
<dbReference type="InterPro" id="IPR018392">
    <property type="entry name" value="LysM"/>
</dbReference>
<dbReference type="AlphaFoldDB" id="A0A930BNM5"/>
<protein>
    <submittedName>
        <fullName evidence="3">LysM peptidoglycan-binding domain-containing protein</fullName>
    </submittedName>
</protein>
<dbReference type="EMBL" id="JABZMI010000001">
    <property type="protein sequence ID" value="MBF1163414.1"/>
    <property type="molecule type" value="Genomic_DNA"/>
</dbReference>
<dbReference type="Pfam" id="PF01476">
    <property type="entry name" value="LysM"/>
    <property type="match status" value="1"/>
</dbReference>
<evidence type="ECO:0000259" key="2">
    <source>
        <dbReference type="PROSITE" id="PS51782"/>
    </source>
</evidence>
<reference evidence="3" key="1">
    <citation type="submission" date="2020-04" db="EMBL/GenBank/DDBJ databases">
        <title>Deep metagenomics examines the oral microbiome during advanced dental caries in children, revealing novel taxa and co-occurrences with host molecules.</title>
        <authorList>
            <person name="Baker J.L."/>
            <person name="Morton J.T."/>
            <person name="Dinis M."/>
            <person name="Alvarez R."/>
            <person name="Tran N.C."/>
            <person name="Knight R."/>
            <person name="Edlund A."/>
        </authorList>
    </citation>
    <scope>NUCLEOTIDE SEQUENCE</scope>
    <source>
        <strain evidence="3">JCVI_32_bin.24</strain>
    </source>
</reference>
<gene>
    <name evidence="3" type="ORF">HXL68_00090</name>
</gene>
<keyword evidence="1" id="KW-0732">Signal</keyword>
<dbReference type="PROSITE" id="PS51782">
    <property type="entry name" value="LYSM"/>
    <property type="match status" value="1"/>
</dbReference>
<feature type="chain" id="PRO_5037555010" evidence="1">
    <location>
        <begin position="20"/>
        <end position="344"/>
    </location>
</feature>
<feature type="domain" description="LysM" evidence="2">
    <location>
        <begin position="31"/>
        <end position="80"/>
    </location>
</feature>
<dbReference type="InterPro" id="IPR036779">
    <property type="entry name" value="LysM_dom_sf"/>
</dbReference>
<accession>A0A930BNM5</accession>
<name>A0A930BNM5_9RHOO</name>
<evidence type="ECO:0000313" key="4">
    <source>
        <dbReference type="Proteomes" id="UP000718593"/>
    </source>
</evidence>
<comment type="caution">
    <text evidence="3">The sequence shown here is derived from an EMBL/GenBank/DDBJ whole genome shotgun (WGS) entry which is preliminary data.</text>
</comment>